<dbReference type="InterPro" id="IPR032675">
    <property type="entry name" value="LRR_dom_sf"/>
</dbReference>
<dbReference type="Pfam" id="PF13516">
    <property type="entry name" value="LRR_6"/>
    <property type="match status" value="8"/>
</dbReference>
<dbReference type="PANTHER" id="PTHR24111:SF0">
    <property type="entry name" value="LEUCINE-RICH REPEAT-CONTAINING PROTEIN"/>
    <property type="match status" value="1"/>
</dbReference>
<dbReference type="PANTHER" id="PTHR24111">
    <property type="entry name" value="LEUCINE-RICH REPEAT-CONTAINING PROTEIN 34"/>
    <property type="match status" value="1"/>
</dbReference>
<evidence type="ECO:0000313" key="2">
    <source>
        <dbReference type="EMBL" id="CAF4173612.1"/>
    </source>
</evidence>
<dbReference type="EMBL" id="CAJOBG010006031">
    <property type="protein sequence ID" value="CAF4173612.1"/>
    <property type="molecule type" value="Genomic_DNA"/>
</dbReference>
<dbReference type="InterPro" id="IPR052201">
    <property type="entry name" value="LRR-containing_regulator"/>
</dbReference>
<evidence type="ECO:0000313" key="3">
    <source>
        <dbReference type="Proteomes" id="UP000663866"/>
    </source>
</evidence>
<comment type="caution">
    <text evidence="2">The sequence shown here is derived from an EMBL/GenBank/DDBJ whole genome shotgun (WGS) entry which is preliminary data.</text>
</comment>
<dbReference type="SMART" id="SM00368">
    <property type="entry name" value="LRR_RI"/>
    <property type="match status" value="11"/>
</dbReference>
<dbReference type="SUPFAM" id="SSF52047">
    <property type="entry name" value="RNI-like"/>
    <property type="match status" value="2"/>
</dbReference>
<dbReference type="Proteomes" id="UP000663866">
    <property type="component" value="Unassembled WGS sequence"/>
</dbReference>
<protein>
    <submittedName>
        <fullName evidence="2">Uncharacterized protein</fullName>
    </submittedName>
</protein>
<evidence type="ECO:0000256" key="1">
    <source>
        <dbReference type="ARBA" id="ARBA00022737"/>
    </source>
</evidence>
<keyword evidence="1" id="KW-0677">Repeat</keyword>
<dbReference type="Gene3D" id="3.80.10.10">
    <property type="entry name" value="Ribonuclease Inhibitor"/>
    <property type="match status" value="5"/>
</dbReference>
<name>A0A820A756_9BILA</name>
<dbReference type="InterPro" id="IPR001611">
    <property type="entry name" value="Leu-rich_rpt"/>
</dbReference>
<gene>
    <name evidence="2" type="ORF">OVN521_LOCUS24851</name>
</gene>
<feature type="non-terminal residue" evidence="2">
    <location>
        <position position="1"/>
    </location>
</feature>
<sequence>GLKIISLESNEIGDNGARDLALALRNNKTLTTLDLTRNNIGIPGAEYFFESLQSSPVKVSLEENRDSCHLVEPVSRIKNDQSLTKFSLNKIHFKTVTAKYIADALQKNTVFIFSHHSNLFNRLLYIKTIEELDLSYNCIGTKEIIHFANILRENTMLITLNLNNNWLNAVSLQYLVQALKHNTTLRTLNLSYNYIGCDGVEYVTELLKTNKTLKALHLGANHSDKPEIRILVDGLECNTTIKTLDSDKAFRKRHTYYAKVIESQTHRALITLEMRWVPIAETTIDSFFSTIANHPTLTTLNMRQTFTSIDDLDHFGDILRNNMRLTTLCLEKNVIGNHGAETLASGLRDNMTLKTLILSSARIGVAGAKSLADAIQNNTTLTTFVLKHDQIGVQGTEYLANMLKINKTLVDIDLTNNQISDDGAQLMADVLVQKETLSKLNLCMNNIGVRGAKSIANALQNNTTLTVLDLSRNRILREGAHYLANALEMNKKFDVPEPIHSHEYEKIRSTIISRQYQSKQPIDYENNIFIHFTFCSSMRQFPKEFHNLWQKYFNSSPITDIQPILGTRNVQNLQQELVRNH</sequence>
<dbReference type="AlphaFoldDB" id="A0A820A756"/>
<accession>A0A820A756</accession>
<reference evidence="2" key="1">
    <citation type="submission" date="2021-02" db="EMBL/GenBank/DDBJ databases">
        <authorList>
            <person name="Nowell W R."/>
        </authorList>
    </citation>
    <scope>NUCLEOTIDE SEQUENCE</scope>
</reference>
<keyword evidence="3" id="KW-1185">Reference proteome</keyword>
<proteinExistence type="predicted"/>
<organism evidence="2 3">
    <name type="scientific">Rotaria magnacalcarata</name>
    <dbReference type="NCBI Taxonomy" id="392030"/>
    <lineage>
        <taxon>Eukaryota</taxon>
        <taxon>Metazoa</taxon>
        <taxon>Spiralia</taxon>
        <taxon>Gnathifera</taxon>
        <taxon>Rotifera</taxon>
        <taxon>Eurotatoria</taxon>
        <taxon>Bdelloidea</taxon>
        <taxon>Philodinida</taxon>
        <taxon>Philodinidae</taxon>
        <taxon>Rotaria</taxon>
    </lineage>
</organism>